<evidence type="ECO:0000256" key="1">
    <source>
        <dbReference type="SAM" id="Phobius"/>
    </source>
</evidence>
<feature type="transmembrane region" description="Helical" evidence="1">
    <location>
        <begin position="38"/>
        <end position="59"/>
    </location>
</feature>
<dbReference type="GO" id="GO:0030153">
    <property type="term" value="P:bacteriocin immunity"/>
    <property type="evidence" value="ECO:0007669"/>
    <property type="project" value="InterPro"/>
</dbReference>
<evidence type="ECO:0000259" key="2">
    <source>
        <dbReference type="Pfam" id="PF06713"/>
    </source>
</evidence>
<dbReference type="RefSeq" id="WP_132777362.1">
    <property type="nucleotide sequence ID" value="NZ_SMBZ01000014.1"/>
</dbReference>
<accession>A0A4R3VTW4</accession>
<evidence type="ECO:0000313" key="3">
    <source>
        <dbReference type="EMBL" id="TCV15182.1"/>
    </source>
</evidence>
<evidence type="ECO:0000313" key="4">
    <source>
        <dbReference type="Proteomes" id="UP000295197"/>
    </source>
</evidence>
<name>A0A4R3VTW4_9SPHI</name>
<keyword evidence="4" id="KW-1185">Reference proteome</keyword>
<organism evidence="3 4">
    <name type="scientific">Sphingobacterium alimentarium</name>
    <dbReference type="NCBI Taxonomy" id="797292"/>
    <lineage>
        <taxon>Bacteria</taxon>
        <taxon>Pseudomonadati</taxon>
        <taxon>Bacteroidota</taxon>
        <taxon>Sphingobacteriia</taxon>
        <taxon>Sphingobacteriales</taxon>
        <taxon>Sphingobacteriaceae</taxon>
        <taxon>Sphingobacterium</taxon>
    </lineage>
</organism>
<keyword evidence="1" id="KW-0472">Membrane</keyword>
<gene>
    <name evidence="3" type="ORF">EDC17_101418</name>
</gene>
<dbReference type="AlphaFoldDB" id="A0A4R3VTW4"/>
<reference evidence="3 4" key="1">
    <citation type="submission" date="2019-03" db="EMBL/GenBank/DDBJ databases">
        <title>Genomic Encyclopedia of Type Strains, Phase IV (KMG-IV): sequencing the most valuable type-strain genomes for metagenomic binning, comparative biology and taxonomic classification.</title>
        <authorList>
            <person name="Goeker M."/>
        </authorList>
    </citation>
    <scope>NUCLEOTIDE SEQUENCE [LARGE SCALE GENOMIC DNA]</scope>
    <source>
        <strain evidence="3 4">DSM 22362</strain>
    </source>
</reference>
<feature type="domain" description="Uncharacterized protein YyaB-like PH" evidence="2">
    <location>
        <begin position="63"/>
        <end position="139"/>
    </location>
</feature>
<proteinExistence type="predicted"/>
<sequence length="148" mass="16741">MIVFHPQKGFKPIIPIFGLLTLFLIPTGIILWSSKAAVMIWILVGVSAYGLISIAYLIAQKTTKYWIIDTELHYKSTFLKGTIDIQTIRKIEVNASNWLNGKPASSNTKGIILFFGRYDDAFVTPEHNQIFVNELLKINPAIEVVYIK</sequence>
<dbReference type="Proteomes" id="UP000295197">
    <property type="component" value="Unassembled WGS sequence"/>
</dbReference>
<dbReference type="EMBL" id="SMBZ01000014">
    <property type="protein sequence ID" value="TCV15182.1"/>
    <property type="molecule type" value="Genomic_DNA"/>
</dbReference>
<dbReference type="Pfam" id="PF06713">
    <property type="entry name" value="bPH_4"/>
    <property type="match status" value="1"/>
</dbReference>
<keyword evidence="1" id="KW-1133">Transmembrane helix</keyword>
<feature type="transmembrane region" description="Helical" evidence="1">
    <location>
        <begin position="12"/>
        <end position="32"/>
    </location>
</feature>
<dbReference type="OrthoDB" id="1437824at2"/>
<dbReference type="InterPro" id="IPR009589">
    <property type="entry name" value="PH_YyaB-like"/>
</dbReference>
<keyword evidence="1" id="KW-0812">Transmembrane</keyword>
<protein>
    <submittedName>
        <fullName evidence="3">PH (Pleckstrin Homology) domain-containing protein</fullName>
    </submittedName>
</protein>
<comment type="caution">
    <text evidence="3">The sequence shown here is derived from an EMBL/GenBank/DDBJ whole genome shotgun (WGS) entry which is preliminary data.</text>
</comment>